<evidence type="ECO:0000256" key="1">
    <source>
        <dbReference type="SAM" id="Coils"/>
    </source>
</evidence>
<evidence type="ECO:0000256" key="2">
    <source>
        <dbReference type="SAM" id="SignalP"/>
    </source>
</evidence>
<reference evidence="4" key="1">
    <citation type="submission" date="2023-11" db="UniProtKB">
        <authorList>
            <consortium name="WormBaseParasite"/>
        </authorList>
    </citation>
    <scope>IDENTIFICATION</scope>
</reference>
<protein>
    <submittedName>
        <fullName evidence="4">Uncharacterized protein</fullName>
    </submittedName>
</protein>
<feature type="chain" id="PRO_5041705801" evidence="2">
    <location>
        <begin position="24"/>
        <end position="362"/>
    </location>
</feature>
<evidence type="ECO:0000313" key="3">
    <source>
        <dbReference type="Proteomes" id="UP000050790"/>
    </source>
</evidence>
<accession>A0AA84ZE48</accession>
<sequence>MKACLMQAAVIFIYYLGVQNVMTADIESVELKDVYFKLKKYIDSIKDLGTEKIHVVELLAYVFRYDDKPFRDEVMRLEKLYAAKWIYDLFKNINPNDANLLQTYSENYKRLSDIKPNSDLDYHSYSLIESAIKKKWNARLYFDLATNIYLNMKTSSKSSSLTENNVRVINIYQEVLETGQSFKKVYNAVEMDVSKLNPQLKEMQENIDEMAEQLEIETQNLKATEAEAKNTLNSNDRKHLEHFAEDIKQKIDDYKANPEIIAAKDNNQHAAMKYFSALDNHLKTLKIMEVQRIDVLELLPLEERIKIYESIMQEERNQKNERNFNKTKYCSQTVVIKILSTFSLTEKPKNSINVHFIQVSFH</sequence>
<feature type="coiled-coil region" evidence="1">
    <location>
        <begin position="193"/>
        <end position="234"/>
    </location>
</feature>
<dbReference type="WBParaSite" id="SMRG1_23200.11">
    <property type="protein sequence ID" value="SMRG1_23200.11"/>
    <property type="gene ID" value="SMRG1_23200"/>
</dbReference>
<dbReference type="AlphaFoldDB" id="A0AA84ZE48"/>
<dbReference type="Proteomes" id="UP000050790">
    <property type="component" value="Unassembled WGS sequence"/>
</dbReference>
<feature type="signal peptide" evidence="2">
    <location>
        <begin position="1"/>
        <end position="23"/>
    </location>
</feature>
<keyword evidence="2" id="KW-0732">Signal</keyword>
<keyword evidence="1" id="KW-0175">Coiled coil</keyword>
<proteinExistence type="predicted"/>
<evidence type="ECO:0000313" key="4">
    <source>
        <dbReference type="WBParaSite" id="SMRG1_23200.11"/>
    </source>
</evidence>
<name>A0AA84ZE48_9TREM</name>
<organism evidence="3 4">
    <name type="scientific">Schistosoma margrebowiei</name>
    <dbReference type="NCBI Taxonomy" id="48269"/>
    <lineage>
        <taxon>Eukaryota</taxon>
        <taxon>Metazoa</taxon>
        <taxon>Spiralia</taxon>
        <taxon>Lophotrochozoa</taxon>
        <taxon>Platyhelminthes</taxon>
        <taxon>Trematoda</taxon>
        <taxon>Digenea</taxon>
        <taxon>Strigeidida</taxon>
        <taxon>Schistosomatoidea</taxon>
        <taxon>Schistosomatidae</taxon>
        <taxon>Schistosoma</taxon>
    </lineage>
</organism>